<dbReference type="EMBL" id="JACHEK010000012">
    <property type="protein sequence ID" value="MBB6147153.1"/>
    <property type="molecule type" value="Genomic_DNA"/>
</dbReference>
<dbReference type="GO" id="GO:0016020">
    <property type="term" value="C:membrane"/>
    <property type="evidence" value="ECO:0007669"/>
    <property type="project" value="UniProtKB-SubCell"/>
</dbReference>
<keyword evidence="4 5" id="KW-0472">Membrane</keyword>
<evidence type="ECO:0000256" key="1">
    <source>
        <dbReference type="ARBA" id="ARBA00004141"/>
    </source>
</evidence>
<dbReference type="GO" id="GO:0051119">
    <property type="term" value="F:sugar transmembrane transporter activity"/>
    <property type="evidence" value="ECO:0007669"/>
    <property type="project" value="InterPro"/>
</dbReference>
<comment type="caution">
    <text evidence="6">The sequence shown here is derived from an EMBL/GenBank/DDBJ whole genome shotgun (WGS) entry which is preliminary data.</text>
</comment>
<keyword evidence="3 5" id="KW-1133">Transmembrane helix</keyword>
<keyword evidence="2 5" id="KW-0812">Transmembrane</keyword>
<dbReference type="AlphaFoldDB" id="A0A841K077"/>
<dbReference type="InterPro" id="IPR047662">
    <property type="entry name" value="SemiSWEET"/>
</dbReference>
<dbReference type="RefSeq" id="WP_050059915.1">
    <property type="nucleotide sequence ID" value="NZ_JACHEK010000012.1"/>
</dbReference>
<dbReference type="NCBIfam" id="NF037968">
    <property type="entry name" value="SemiSWEET_2"/>
    <property type="match status" value="1"/>
</dbReference>
<accession>A0A841K077</accession>
<proteinExistence type="predicted"/>
<keyword evidence="7" id="KW-1185">Reference proteome</keyword>
<dbReference type="Proteomes" id="UP000538666">
    <property type="component" value="Unassembled WGS sequence"/>
</dbReference>
<evidence type="ECO:0000256" key="4">
    <source>
        <dbReference type="ARBA" id="ARBA00023136"/>
    </source>
</evidence>
<dbReference type="Gene3D" id="1.20.1280.290">
    <property type="match status" value="1"/>
</dbReference>
<evidence type="ECO:0000256" key="5">
    <source>
        <dbReference type="SAM" id="Phobius"/>
    </source>
</evidence>
<dbReference type="InterPro" id="IPR006603">
    <property type="entry name" value="PQ-loop_rpt"/>
</dbReference>
<name>A0A841K077_9BACT</name>
<feature type="transmembrane region" description="Helical" evidence="5">
    <location>
        <begin position="40"/>
        <end position="60"/>
    </location>
</feature>
<feature type="transmembrane region" description="Helical" evidence="5">
    <location>
        <begin position="66"/>
        <end position="85"/>
    </location>
</feature>
<dbReference type="OrthoDB" id="122062at2"/>
<reference evidence="6 7" key="1">
    <citation type="submission" date="2020-08" db="EMBL/GenBank/DDBJ databases">
        <title>Genomic Encyclopedia of Type Strains, Phase IV (KMG-IV): sequencing the most valuable type-strain genomes for metagenomic binning, comparative biology and taxonomic classification.</title>
        <authorList>
            <person name="Goeker M."/>
        </authorList>
    </citation>
    <scope>NUCLEOTIDE SEQUENCE [LARGE SCALE GENOMIC DNA]</scope>
    <source>
        <strain evidence="6 7">DSM 103733</strain>
    </source>
</reference>
<dbReference type="Pfam" id="PF04193">
    <property type="entry name" value="PQ-loop"/>
    <property type="match status" value="1"/>
</dbReference>
<gene>
    <name evidence="6" type="ORF">HNQ77_005138</name>
</gene>
<evidence type="ECO:0000313" key="7">
    <source>
        <dbReference type="Proteomes" id="UP000538666"/>
    </source>
</evidence>
<evidence type="ECO:0000256" key="2">
    <source>
        <dbReference type="ARBA" id="ARBA00022692"/>
    </source>
</evidence>
<protein>
    <submittedName>
        <fullName evidence="6">MtN3 and saliva related transmembrane protein</fullName>
    </submittedName>
</protein>
<organism evidence="6 7">
    <name type="scientific">Silvibacterium bohemicum</name>
    <dbReference type="NCBI Taxonomy" id="1577686"/>
    <lineage>
        <taxon>Bacteria</taxon>
        <taxon>Pseudomonadati</taxon>
        <taxon>Acidobacteriota</taxon>
        <taxon>Terriglobia</taxon>
        <taxon>Terriglobales</taxon>
        <taxon>Acidobacteriaceae</taxon>
        <taxon>Silvibacterium</taxon>
    </lineage>
</organism>
<evidence type="ECO:0000256" key="3">
    <source>
        <dbReference type="ARBA" id="ARBA00022989"/>
    </source>
</evidence>
<sequence length="90" mass="9907">MTLSAQTINLIGTAAACCTTTSFVPQLLRVWRLKTARDISLIMFLVFSVGVFLWLVYGIYLHSFPITLANGATLALSLAILALKLRYDRG</sequence>
<evidence type="ECO:0000313" key="6">
    <source>
        <dbReference type="EMBL" id="MBB6147153.1"/>
    </source>
</evidence>
<comment type="subcellular location">
    <subcellularLocation>
        <location evidence="1">Membrane</location>
        <topology evidence="1">Multi-pass membrane protein</topology>
    </subcellularLocation>
</comment>